<feature type="compositionally biased region" description="Basic residues" evidence="1">
    <location>
        <begin position="280"/>
        <end position="289"/>
    </location>
</feature>
<dbReference type="EMBL" id="JAGDFM010000055">
    <property type="protein sequence ID" value="KAG7388698.1"/>
    <property type="molecule type" value="Genomic_DNA"/>
</dbReference>
<dbReference type="OrthoDB" id="78657at2759"/>
<evidence type="ECO:0000256" key="1">
    <source>
        <dbReference type="SAM" id="MobiDB-lite"/>
    </source>
</evidence>
<name>A0A8T1W7K4_9STRA</name>
<feature type="region of interest" description="Disordered" evidence="1">
    <location>
        <begin position="520"/>
        <end position="550"/>
    </location>
</feature>
<feature type="compositionally biased region" description="Polar residues" evidence="1">
    <location>
        <begin position="1"/>
        <end position="10"/>
    </location>
</feature>
<protein>
    <submittedName>
        <fullName evidence="2">Uncharacterized protein</fullName>
    </submittedName>
</protein>
<feature type="compositionally biased region" description="Pro residues" evidence="1">
    <location>
        <begin position="248"/>
        <end position="260"/>
    </location>
</feature>
<comment type="caution">
    <text evidence="2">The sequence shown here is derived from an EMBL/GenBank/DDBJ whole genome shotgun (WGS) entry which is preliminary data.</text>
</comment>
<feature type="compositionally biased region" description="Polar residues" evidence="1">
    <location>
        <begin position="889"/>
        <end position="910"/>
    </location>
</feature>
<dbReference type="Proteomes" id="UP000694044">
    <property type="component" value="Unassembled WGS sequence"/>
</dbReference>
<feature type="compositionally biased region" description="Polar residues" evidence="1">
    <location>
        <begin position="321"/>
        <end position="333"/>
    </location>
</feature>
<feature type="region of interest" description="Disordered" evidence="1">
    <location>
        <begin position="608"/>
        <end position="642"/>
    </location>
</feature>
<feature type="compositionally biased region" description="Basic and acidic residues" evidence="1">
    <location>
        <begin position="105"/>
        <end position="121"/>
    </location>
</feature>
<reference evidence="2" key="1">
    <citation type="submission" date="2021-02" db="EMBL/GenBank/DDBJ databases">
        <authorList>
            <person name="Palmer J.M."/>
        </authorList>
    </citation>
    <scope>NUCLEOTIDE SEQUENCE</scope>
    <source>
        <strain evidence="2">SCRP734</strain>
    </source>
</reference>
<gene>
    <name evidence="2" type="ORF">PHYPSEUDO_011891</name>
</gene>
<feature type="compositionally biased region" description="Low complexity" evidence="1">
    <location>
        <begin position="29"/>
        <end position="44"/>
    </location>
</feature>
<accession>A0A8T1W7K4</accession>
<feature type="region of interest" description="Disordered" evidence="1">
    <location>
        <begin position="889"/>
        <end position="933"/>
    </location>
</feature>
<dbReference type="AlphaFoldDB" id="A0A8T1W7K4"/>
<evidence type="ECO:0000313" key="3">
    <source>
        <dbReference type="Proteomes" id="UP000694044"/>
    </source>
</evidence>
<feature type="region of interest" description="Disordered" evidence="1">
    <location>
        <begin position="243"/>
        <end position="361"/>
    </location>
</feature>
<feature type="region of interest" description="Disordered" evidence="1">
    <location>
        <begin position="209"/>
        <end position="229"/>
    </location>
</feature>
<feature type="compositionally biased region" description="Acidic residues" evidence="1">
    <location>
        <begin position="624"/>
        <end position="636"/>
    </location>
</feature>
<feature type="compositionally biased region" description="Basic residues" evidence="1">
    <location>
        <begin position="915"/>
        <end position="924"/>
    </location>
</feature>
<sequence>MSSPPSQNDAASPATERPTGSVGENGPNTAPAEAQKPQKQQQTTKNDHSDDDYVVVDASDGSSPSRKRRRAQNGELERDMQANGAAAASAEQTRGSENKEEEDAEAPKENRHAEDGKEPQKETQQQGEAVSNGTANKEPEEQGKETIQTASEEVQANGEHVESSRAIEISARQEVTPTLAAVPSPAVHISGVDMVFPEDEVPIELCPFSSDGSVEATQPESPPRRPETAFETATFSPTTPVVLAAAPTTPPESPTTPAPTTPTSVTAEDSVTRSSVNRTIGRRKRRKKLSYGAPRSKPATKAKQEQNSVSVSPSPALENKLSISVNGHATENGSDAGFGGNAPPSPVYPDANASHLYPPTPEGEPWRWGDIDPYFDPLAQSDLDNLVRWRKENADFIAANTSAWRGVAGMESKRAVLETMLADASDSSTAHVDFPIRRGRSYRDVWEEKDFLEQQKRDSSVGETHVKSQVVKMKKKRKGAVDAGSSLLESHRDLVYGYDDDLFQEYRGRLEDRAKAYVTKLPPATPPTPPARRQQGVNTKVDESAGDSPGEEAVFDEVVLPSLPVHQLHPASLGLWKLRKNQEPDFSVVHPASINRGQVPARWKEEMKRHHQQQYELQLQQTDELADPSDGDDEGTGDSARDRLRATITNSEITGGLPSFGDCVEEDEISKALDASMKKLVPLSTYNWRTAQLVYERAACSFQCVPILEGEAAAARELEDVFLQLCPPGDSSMDIAAPPGTGLTRQPRTSQINSAPHDMIAYSVRHDIADNCSLAVAASVEFALRLGVGDVVDVLDRNGCWNYGEVVETYSEDRLGITKFMLMRFSLWSEDTVEWIAASEGRLLPHGVADGSRPCSVGPTRAHRARVRYDQSLARELERSFPQRQAKQATAASQMLAQRQHNVVIRTSTDQQKTPQKRKRKRPAKSAAVSTTS</sequence>
<keyword evidence="3" id="KW-1185">Reference proteome</keyword>
<feature type="compositionally biased region" description="Polar residues" evidence="1">
    <location>
        <begin position="122"/>
        <end position="135"/>
    </location>
</feature>
<proteinExistence type="predicted"/>
<feature type="region of interest" description="Disordered" evidence="1">
    <location>
        <begin position="1"/>
        <end position="169"/>
    </location>
</feature>
<feature type="compositionally biased region" description="Polar residues" evidence="1">
    <location>
        <begin position="210"/>
        <end position="219"/>
    </location>
</feature>
<evidence type="ECO:0000313" key="2">
    <source>
        <dbReference type="EMBL" id="KAG7388698.1"/>
    </source>
</evidence>
<organism evidence="2 3">
    <name type="scientific">Phytophthora pseudosyringae</name>
    <dbReference type="NCBI Taxonomy" id="221518"/>
    <lineage>
        <taxon>Eukaryota</taxon>
        <taxon>Sar</taxon>
        <taxon>Stramenopiles</taxon>
        <taxon>Oomycota</taxon>
        <taxon>Peronosporomycetes</taxon>
        <taxon>Peronosporales</taxon>
        <taxon>Peronosporaceae</taxon>
        <taxon>Phytophthora</taxon>
    </lineage>
</organism>
<feature type="compositionally biased region" description="Polar residues" evidence="1">
    <location>
        <begin position="145"/>
        <end position="154"/>
    </location>
</feature>